<accession>A0A0K9PEZ1</accession>
<protein>
    <submittedName>
        <fullName evidence="9">tRNA wybutosine-synthesizing protein 2/3/4</fullName>
    </submittedName>
</protein>
<evidence type="ECO:0000256" key="1">
    <source>
        <dbReference type="ARBA" id="ARBA00004797"/>
    </source>
</evidence>
<dbReference type="PANTHER" id="PTHR23245:SF25">
    <property type="entry name" value="TRNA WYBUTOSINE-SYNTHESIZING PROTEIN 2 HOMOLOG"/>
    <property type="match status" value="1"/>
</dbReference>
<dbReference type="InterPro" id="IPR030382">
    <property type="entry name" value="MeTrfase_TRM5/TYW2"/>
</dbReference>
<dbReference type="Gene3D" id="3.30.300.110">
    <property type="entry name" value="Met-10+ protein-like domains"/>
    <property type="match status" value="1"/>
</dbReference>
<evidence type="ECO:0000313" key="10">
    <source>
        <dbReference type="Proteomes" id="UP000036987"/>
    </source>
</evidence>
<dbReference type="GO" id="GO:0030488">
    <property type="term" value="P:tRNA methylation"/>
    <property type="evidence" value="ECO:0000318"/>
    <property type="project" value="GO_Central"/>
</dbReference>
<dbReference type="InterPro" id="IPR056743">
    <property type="entry name" value="TRM5-TYW2-like_MTfase"/>
</dbReference>
<dbReference type="FunFam" id="3.40.50.150:FF:000131">
    <property type="entry name" value="tRNA wybutosine-synthesizing protein 2/3/4"/>
    <property type="match status" value="1"/>
</dbReference>
<dbReference type="EMBL" id="LFYR01000901">
    <property type="protein sequence ID" value="KMZ67531.1"/>
    <property type="molecule type" value="Genomic_DNA"/>
</dbReference>
<evidence type="ECO:0000259" key="8">
    <source>
        <dbReference type="PROSITE" id="PS51684"/>
    </source>
</evidence>
<sequence>MEFDRRKGVEMSAHSSPSFPNGNLDSTIYPLLDAINRYDSYFSITGSSSSRITILYVNRDAKRIEVEGRMVLMEYGTVDSHAVLESVISQERETSEAGDLVFRFEPLIVVVECRDITSANELVSMAIRCGFRESGITNLQKPIEIAIRCSIRLEVPLGDNNQIRVPVQYIRYIVQIANEKMEANRKRTEAFLKLLNYQILMKSISINADNFQGIVGNSNRKYNNDNFGVNPEIIPKCDRRYETEHYNTSCNITKLEDNNENDSTTKSKKDFQAGSYREKGNDYHVSLMKIDILGQPMEKLFLWGLSTCAFNRENTNKILIFGGFGGAGRHARRNDSLVFDLHSGILKNIHPKYSPSPRLGHTCSLVGDRFYLIGGRTGPTEILNDVWEMDLIENSWKSLQCTGNIFMSRHRHAAAVVGSNIYVFGGLNGDIIYSSMHILNTESLQWYEVSIQGEWPSPRHSHCLVARDSNLFMFGGYDGDKALGDLYSFDIQTLLWKKEKSKGRTPFSRFSHSMFVYQNYLGVLGGCPLQQGCREISLFDLINRVWKHVIIGSINKELMIRSSATVVNDDLVILGGGVSCFAFGSKFDPPTKICLLSVVASISNLKSYQPIIPCNNTSEIMDNDGYGCHLAEGNGQKSQNLKPVQMMLQLERNYTKCGKDILKKFGWLDLRRKVESNHDNAFICLPVTQGFVEQRTVYLARKSDIVDVSDIVGSLTAKGFVMKEISHLKAIAVLSACGGTVVIDNNLNVKNIPRSPKILMRDAICTLIDKNRIPKQFLEQLPTRWERLGDIVILPVLSFKDQIWDSIAKELWPAVAKALGTHRLARQGRVSSTGTRDSTLEMLVGDNSWVNHRENGITYSFDATKCMFSSGNLSEKLRMSRLDCTNEIVVDLFAGIGYFSLPFLVNSKAKLLYACEWNPHAMEALRYNILINDVADRCVTCEGDNRITAPKGIADRVCLGLLPTSEGSWLTAIQALKSEGGILHVHENVNDSEEERWSEYVVKSIYELAKSEGHCWDVSLEHLERVKWYGPHIRHLVADIKCKER</sequence>
<dbReference type="SUPFAM" id="SSF111278">
    <property type="entry name" value="SSo0622-like"/>
    <property type="match status" value="1"/>
</dbReference>
<evidence type="ECO:0000313" key="9">
    <source>
        <dbReference type="EMBL" id="KMZ67531.1"/>
    </source>
</evidence>
<dbReference type="GO" id="GO:0008175">
    <property type="term" value="F:tRNA methyltransferase activity"/>
    <property type="evidence" value="ECO:0000318"/>
    <property type="project" value="GO_Central"/>
</dbReference>
<dbReference type="OrthoDB" id="263283at2759"/>
<dbReference type="Gene3D" id="3.40.50.150">
    <property type="entry name" value="Vaccinia Virus protein VP39"/>
    <property type="match status" value="1"/>
</dbReference>
<dbReference type="Proteomes" id="UP000036987">
    <property type="component" value="Unassembled WGS sequence"/>
</dbReference>
<name>A0A0K9PEZ1_ZOSMR</name>
<dbReference type="AlphaFoldDB" id="A0A0K9PEZ1"/>
<dbReference type="GO" id="GO:0005737">
    <property type="term" value="C:cytoplasm"/>
    <property type="evidence" value="ECO:0000318"/>
    <property type="project" value="GO_Central"/>
</dbReference>
<comment type="catalytic activity">
    <reaction evidence="6">
        <text>4-demethyl-7-[(3S)-3-amino-3-carboxypropyl]wyosine(37) in tRNA(Phe) + S-adenosyl-L-methionine = 7-[(3S)-3-amino-3-carboxypropyl]wyosine(37) in tRNA(Phe) + S-adenosyl-L-homocysteine + H(+)</text>
        <dbReference type="Rhea" id="RHEA:36635"/>
        <dbReference type="Rhea" id="RHEA-COMP:10378"/>
        <dbReference type="Rhea" id="RHEA-COMP:10379"/>
        <dbReference type="ChEBI" id="CHEBI:15378"/>
        <dbReference type="ChEBI" id="CHEBI:57856"/>
        <dbReference type="ChEBI" id="CHEBI:59789"/>
        <dbReference type="ChEBI" id="CHEBI:73543"/>
        <dbReference type="ChEBI" id="CHEBI:73550"/>
        <dbReference type="EC" id="2.1.1.282"/>
    </reaction>
</comment>
<comment type="caution">
    <text evidence="9">The sequence shown here is derived from an EMBL/GenBank/DDBJ whole genome shotgun (WGS) entry which is preliminary data.</text>
</comment>
<dbReference type="STRING" id="29655.A0A0K9PEZ1"/>
<proteinExistence type="predicted"/>
<dbReference type="Gene3D" id="3.30.1960.10">
    <property type="entry name" value="tRNA wybutosine-synthesizing-like"/>
    <property type="match status" value="1"/>
</dbReference>
<dbReference type="CDD" id="cd02440">
    <property type="entry name" value="AdoMet_MTases"/>
    <property type="match status" value="1"/>
</dbReference>
<evidence type="ECO:0000256" key="5">
    <source>
        <dbReference type="ARBA" id="ARBA00022694"/>
    </source>
</evidence>
<dbReference type="Pfam" id="PF02475">
    <property type="entry name" value="TRM5-TYW2_MTfase"/>
    <property type="match status" value="1"/>
</dbReference>
<dbReference type="PANTHER" id="PTHR23245">
    <property type="entry name" value="TRNA METHYLTRANSFERASE"/>
    <property type="match status" value="1"/>
</dbReference>
<dbReference type="GO" id="GO:0031591">
    <property type="term" value="P:wybutosine biosynthetic process"/>
    <property type="evidence" value="ECO:0000318"/>
    <property type="project" value="GO_Central"/>
</dbReference>
<keyword evidence="2" id="KW-0489">Methyltransferase</keyword>
<dbReference type="UniPathway" id="UPA00375"/>
<comment type="pathway">
    <text evidence="1">tRNA modification; wybutosine-tRNA(Phe) biosynthesis.</text>
</comment>
<organism evidence="9 10">
    <name type="scientific">Zostera marina</name>
    <name type="common">Eelgrass</name>
    <dbReference type="NCBI Taxonomy" id="29655"/>
    <lineage>
        <taxon>Eukaryota</taxon>
        <taxon>Viridiplantae</taxon>
        <taxon>Streptophyta</taxon>
        <taxon>Embryophyta</taxon>
        <taxon>Tracheophyta</taxon>
        <taxon>Spermatophyta</taxon>
        <taxon>Magnoliopsida</taxon>
        <taxon>Liliopsida</taxon>
        <taxon>Zosteraceae</taxon>
        <taxon>Zostera</taxon>
    </lineage>
</organism>
<comment type="catalytic activity">
    <reaction evidence="7">
        <text>4-demethylwyosine(37) in tRNA(Phe) + S-adenosyl-L-methionine = 4-demethyl-7-[(3S)-3-amino-3-carboxypropyl]wyosine(37) in tRNA(Phe) + S-methyl-5'-thioadenosine + H(+)</text>
        <dbReference type="Rhea" id="RHEA:36355"/>
        <dbReference type="Rhea" id="RHEA-COMP:10164"/>
        <dbReference type="Rhea" id="RHEA-COMP:10378"/>
        <dbReference type="ChEBI" id="CHEBI:15378"/>
        <dbReference type="ChEBI" id="CHEBI:17509"/>
        <dbReference type="ChEBI" id="CHEBI:59789"/>
        <dbReference type="ChEBI" id="CHEBI:64315"/>
        <dbReference type="ChEBI" id="CHEBI:73550"/>
        <dbReference type="EC" id="2.5.1.114"/>
    </reaction>
</comment>
<gene>
    <name evidence="9" type="ORF">ZOSMA_264G00070</name>
</gene>
<feature type="domain" description="SAM-dependent methyltransferase TRM5/TYW2-type" evidence="8">
    <location>
        <begin position="785"/>
        <end position="1044"/>
    </location>
</feature>
<keyword evidence="10" id="KW-1185">Reference proteome</keyword>
<keyword evidence="4" id="KW-0949">S-adenosyl-L-methionine</keyword>
<keyword evidence="3" id="KW-0808">Transferase</keyword>
<evidence type="ECO:0000256" key="4">
    <source>
        <dbReference type="ARBA" id="ARBA00022691"/>
    </source>
</evidence>
<dbReference type="Gene3D" id="2.120.10.80">
    <property type="entry name" value="Kelch-type beta propeller"/>
    <property type="match status" value="2"/>
</dbReference>
<dbReference type="GO" id="GO:0102522">
    <property type="term" value="F:tRNA 4-demethylwyosine alpha-amino-alpha-carboxypropyltransferase activity"/>
    <property type="evidence" value="ECO:0007669"/>
    <property type="project" value="UniProtKB-EC"/>
</dbReference>
<dbReference type="Pfam" id="PF25133">
    <property type="entry name" value="TYW2_N_2"/>
    <property type="match status" value="1"/>
</dbReference>
<evidence type="ECO:0000256" key="6">
    <source>
        <dbReference type="ARBA" id="ARBA00049202"/>
    </source>
</evidence>
<dbReference type="InterPro" id="IPR036602">
    <property type="entry name" value="tRNA_yW-synthesising-like_sf"/>
</dbReference>
<dbReference type="SUPFAM" id="SSF53335">
    <property type="entry name" value="S-adenosyl-L-methionine-dependent methyltransferases"/>
    <property type="match status" value="1"/>
</dbReference>
<dbReference type="InterPro" id="IPR056744">
    <property type="entry name" value="TRM5/TYW2-like_N"/>
</dbReference>
<dbReference type="InterPro" id="IPR029063">
    <property type="entry name" value="SAM-dependent_MTases_sf"/>
</dbReference>
<reference evidence="10" key="1">
    <citation type="journal article" date="2016" name="Nature">
        <title>The genome of the seagrass Zostera marina reveals angiosperm adaptation to the sea.</title>
        <authorList>
            <person name="Olsen J.L."/>
            <person name="Rouze P."/>
            <person name="Verhelst B."/>
            <person name="Lin Y.-C."/>
            <person name="Bayer T."/>
            <person name="Collen J."/>
            <person name="Dattolo E."/>
            <person name="De Paoli E."/>
            <person name="Dittami S."/>
            <person name="Maumus F."/>
            <person name="Michel G."/>
            <person name="Kersting A."/>
            <person name="Lauritano C."/>
            <person name="Lohaus R."/>
            <person name="Toepel M."/>
            <person name="Tonon T."/>
            <person name="Vanneste K."/>
            <person name="Amirebrahimi M."/>
            <person name="Brakel J."/>
            <person name="Bostroem C."/>
            <person name="Chovatia M."/>
            <person name="Grimwood J."/>
            <person name="Jenkins J.W."/>
            <person name="Jueterbock A."/>
            <person name="Mraz A."/>
            <person name="Stam W.T."/>
            <person name="Tice H."/>
            <person name="Bornberg-Bauer E."/>
            <person name="Green P.J."/>
            <person name="Pearson G.A."/>
            <person name="Procaccini G."/>
            <person name="Duarte C.M."/>
            <person name="Schmutz J."/>
            <person name="Reusch T.B.H."/>
            <person name="Van de Peer Y."/>
        </authorList>
    </citation>
    <scope>NUCLEOTIDE SEQUENCE [LARGE SCALE GENOMIC DNA]</scope>
    <source>
        <strain evidence="10">cv. Finnish</strain>
    </source>
</reference>
<dbReference type="Pfam" id="PF02676">
    <property type="entry name" value="TYW3"/>
    <property type="match status" value="1"/>
</dbReference>
<dbReference type="InterPro" id="IPR015915">
    <property type="entry name" value="Kelch-typ_b-propeller"/>
</dbReference>
<evidence type="ECO:0000256" key="2">
    <source>
        <dbReference type="ARBA" id="ARBA00022603"/>
    </source>
</evidence>
<dbReference type="InterPro" id="IPR003827">
    <property type="entry name" value="tRNA_yW-synthesising"/>
</dbReference>
<keyword evidence="5" id="KW-0819">tRNA processing</keyword>
<dbReference type="Pfam" id="PF24681">
    <property type="entry name" value="Kelch_KLHDC2_KLHL20_DRC7"/>
    <property type="match status" value="1"/>
</dbReference>
<dbReference type="SUPFAM" id="SSF117281">
    <property type="entry name" value="Kelch motif"/>
    <property type="match status" value="1"/>
</dbReference>
<evidence type="ECO:0000256" key="3">
    <source>
        <dbReference type="ARBA" id="ARBA00022679"/>
    </source>
</evidence>
<evidence type="ECO:0000256" key="7">
    <source>
        <dbReference type="ARBA" id="ARBA00049400"/>
    </source>
</evidence>
<dbReference type="PROSITE" id="PS51684">
    <property type="entry name" value="SAM_MT_TRM5_TYW2"/>
    <property type="match status" value="1"/>
</dbReference>
<dbReference type="OMA" id="AVECKDL"/>